<dbReference type="Pfam" id="PF22725">
    <property type="entry name" value="GFO_IDH_MocA_C3"/>
    <property type="match status" value="1"/>
</dbReference>
<dbReference type="EMBL" id="JANUCP010000004">
    <property type="protein sequence ID" value="MCS3920115.1"/>
    <property type="molecule type" value="Genomic_DNA"/>
</dbReference>
<name>A0ABT2EQI4_9BACT</name>
<dbReference type="Proteomes" id="UP001204798">
    <property type="component" value="Unassembled WGS sequence"/>
</dbReference>
<feature type="domain" description="Gfo/Idh/MocA-like oxidoreductase N-terminal" evidence="1">
    <location>
        <begin position="1"/>
        <end position="120"/>
    </location>
</feature>
<dbReference type="InterPro" id="IPR055170">
    <property type="entry name" value="GFO_IDH_MocA-like_dom"/>
</dbReference>
<dbReference type="RefSeq" id="WP_259097785.1">
    <property type="nucleotide sequence ID" value="NZ_CP130454.1"/>
</dbReference>
<dbReference type="SUPFAM" id="SSF55347">
    <property type="entry name" value="Glyceraldehyde-3-phosphate dehydrogenase-like, C-terminal domain"/>
    <property type="match status" value="1"/>
</dbReference>
<proteinExistence type="predicted"/>
<gene>
    <name evidence="3" type="ORF">M2350_002532</name>
</gene>
<dbReference type="InterPro" id="IPR036291">
    <property type="entry name" value="NAD(P)-bd_dom_sf"/>
</dbReference>
<comment type="caution">
    <text evidence="3">The sequence shown here is derived from an EMBL/GenBank/DDBJ whole genome shotgun (WGS) entry which is preliminary data.</text>
</comment>
<dbReference type="PANTHER" id="PTHR43377">
    <property type="entry name" value="BILIVERDIN REDUCTASE A"/>
    <property type="match status" value="1"/>
</dbReference>
<feature type="domain" description="GFO/IDH/MocA-like oxidoreductase" evidence="2">
    <location>
        <begin position="129"/>
        <end position="200"/>
    </location>
</feature>
<sequence length="340" mass="38589">MRVAAIGYGAFGAFVLNAIQELPNVQIVAVAGRNAERVKVFAERMHIPQWTTNWQTLVSDPKVDIVCVLTPPYTHAEIAVAAAQNGKHLFIEKPLALSLKEADEIIATVERNGVCAVVNHIMRYHPLYEWLKEVVDTGRLGSVRKVWFVNFASSEGLSPDHWFWDERQSGGVLVEHGVHFYHLFAWLLDDLPEPIATFGHEPFEAWSIVQFRERDAFGEFYHCFDKPAALERNFGGIAFESGYATFEGWLPLSIKIERMRDGTIVAEEHRVPHDKTDLYRWLIQRTFRDLLKAIRDPSHKVASDLISARNALAVALKAKKLQQKHSRHEMEAIAASASRN</sequence>
<dbReference type="SUPFAM" id="SSF51735">
    <property type="entry name" value="NAD(P)-binding Rossmann-fold domains"/>
    <property type="match status" value="1"/>
</dbReference>
<protein>
    <submittedName>
        <fullName evidence="3">Dehydrogenase</fullName>
    </submittedName>
</protein>
<dbReference type="PANTHER" id="PTHR43377:SF1">
    <property type="entry name" value="BILIVERDIN REDUCTASE A"/>
    <property type="match status" value="1"/>
</dbReference>
<keyword evidence="4" id="KW-1185">Reference proteome</keyword>
<reference evidence="3 4" key="1">
    <citation type="submission" date="2022-08" db="EMBL/GenBank/DDBJ databases">
        <title>Bacterial and archaeal communities from various locations to study Microbial Dark Matter (Phase II).</title>
        <authorList>
            <person name="Stepanauskas R."/>
        </authorList>
    </citation>
    <scope>NUCLEOTIDE SEQUENCE [LARGE SCALE GENOMIC DNA]</scope>
    <source>
        <strain evidence="3 4">PD1</strain>
    </source>
</reference>
<dbReference type="Pfam" id="PF01408">
    <property type="entry name" value="GFO_IDH_MocA"/>
    <property type="match status" value="1"/>
</dbReference>
<evidence type="ECO:0000313" key="3">
    <source>
        <dbReference type="EMBL" id="MCS3920115.1"/>
    </source>
</evidence>
<accession>A0ABT2EQI4</accession>
<dbReference type="InterPro" id="IPR051450">
    <property type="entry name" value="Gfo/Idh/MocA_Oxidoreductases"/>
</dbReference>
<evidence type="ECO:0000259" key="1">
    <source>
        <dbReference type="Pfam" id="PF01408"/>
    </source>
</evidence>
<dbReference type="InterPro" id="IPR000683">
    <property type="entry name" value="Gfo/Idh/MocA-like_OxRdtase_N"/>
</dbReference>
<evidence type="ECO:0000313" key="4">
    <source>
        <dbReference type="Proteomes" id="UP001204798"/>
    </source>
</evidence>
<evidence type="ECO:0000259" key="2">
    <source>
        <dbReference type="Pfam" id="PF22725"/>
    </source>
</evidence>
<dbReference type="Gene3D" id="3.40.50.720">
    <property type="entry name" value="NAD(P)-binding Rossmann-like Domain"/>
    <property type="match status" value="1"/>
</dbReference>
<dbReference type="Gene3D" id="3.30.360.10">
    <property type="entry name" value="Dihydrodipicolinate Reductase, domain 2"/>
    <property type="match status" value="1"/>
</dbReference>
<organism evidence="3 4">
    <name type="scientific">Candidatus Fervidibacter sacchari</name>
    <dbReference type="NCBI Taxonomy" id="1448929"/>
    <lineage>
        <taxon>Bacteria</taxon>
        <taxon>Candidatus Fervidibacterota</taxon>
        <taxon>Candidatus Fervidibacter</taxon>
    </lineage>
</organism>